<dbReference type="SUPFAM" id="SSF52172">
    <property type="entry name" value="CheY-like"/>
    <property type="match status" value="1"/>
</dbReference>
<dbReference type="Pfam" id="PF00072">
    <property type="entry name" value="Response_reg"/>
    <property type="match status" value="1"/>
</dbReference>
<keyword evidence="6" id="KW-1185">Reference proteome</keyword>
<keyword evidence="1 3" id="KW-0597">Phosphoprotein</keyword>
<dbReference type="CDD" id="cd06171">
    <property type="entry name" value="Sigma70_r4"/>
    <property type="match status" value="1"/>
</dbReference>
<evidence type="ECO:0000256" key="2">
    <source>
        <dbReference type="ARBA" id="ARBA00023012"/>
    </source>
</evidence>
<dbReference type="InterPro" id="IPR053866">
    <property type="entry name" value="PhyR_sigma2"/>
</dbReference>
<proteinExistence type="predicted"/>
<keyword evidence="2" id="KW-0902">Two-component regulatory system</keyword>
<evidence type="ECO:0000313" key="5">
    <source>
        <dbReference type="EMBL" id="RBP09870.1"/>
    </source>
</evidence>
<dbReference type="EMBL" id="QNRK01000020">
    <property type="protein sequence ID" value="RBP09870.1"/>
    <property type="molecule type" value="Genomic_DNA"/>
</dbReference>
<dbReference type="Pfam" id="PF22233">
    <property type="entry name" value="PhyR_sigma-like"/>
    <property type="match status" value="1"/>
</dbReference>
<dbReference type="Pfam" id="PF22029">
    <property type="entry name" value="PhyR_sigma2"/>
    <property type="match status" value="1"/>
</dbReference>
<accession>A0A366F7C9</accession>
<dbReference type="AlphaFoldDB" id="A0A366F7C9"/>
<evidence type="ECO:0000313" key="6">
    <source>
        <dbReference type="Proteomes" id="UP000253529"/>
    </source>
</evidence>
<protein>
    <submittedName>
        <fullName evidence="5">Sigma-70-like protein</fullName>
    </submittedName>
</protein>
<dbReference type="InterPro" id="IPR053867">
    <property type="entry name" value="PhyR_sigma4"/>
</dbReference>
<comment type="caution">
    <text evidence="5">The sequence shown here is derived from an EMBL/GenBank/DDBJ whole genome shotgun (WGS) entry which is preliminary data.</text>
</comment>
<dbReference type="Gene3D" id="1.10.10.10">
    <property type="entry name" value="Winged helix-like DNA-binding domain superfamily/Winged helix DNA-binding domain"/>
    <property type="match status" value="1"/>
</dbReference>
<feature type="modified residue" description="4-aspartylphosphate" evidence="3">
    <location>
        <position position="187"/>
    </location>
</feature>
<dbReference type="PROSITE" id="PS50110">
    <property type="entry name" value="RESPONSE_REGULATORY"/>
    <property type="match status" value="1"/>
</dbReference>
<dbReference type="SMART" id="SM00448">
    <property type="entry name" value="REC"/>
    <property type="match status" value="1"/>
</dbReference>
<dbReference type="SUPFAM" id="SSF88659">
    <property type="entry name" value="Sigma3 and sigma4 domains of RNA polymerase sigma factors"/>
    <property type="match status" value="1"/>
</dbReference>
<dbReference type="PANTHER" id="PTHR44591:SF14">
    <property type="entry name" value="PROTEIN PILG"/>
    <property type="match status" value="1"/>
</dbReference>
<dbReference type="InterPro" id="IPR013324">
    <property type="entry name" value="RNA_pol_sigma_r3/r4-like"/>
</dbReference>
<sequence>MSISTEIRPLIPYLRRFSCALAGNREGGDALVAATLGRLAADPQSFRRDIHPRMALFRALLDAWSGARPSETEAGNQSAVDRKLAALSPQTRQAFLLYAVEGFSVAEVAAIMGFDRSRVSRLLARGGADIGRELAATVMIIEDEPIIAMDLETIVEDLGHEVVGIVRTRRQAVALAAEREPELIVADIQLADGSSGIEAVNEIVGKKSKPVVFVTAHPGIYLSAIKNRPEPVFLLSKPFSADSVRAAVCQALFFDRRAHAAA</sequence>
<dbReference type="InterPro" id="IPR050595">
    <property type="entry name" value="Bact_response_regulator"/>
</dbReference>
<dbReference type="OrthoDB" id="9786101at2"/>
<evidence type="ECO:0000259" key="4">
    <source>
        <dbReference type="PROSITE" id="PS50110"/>
    </source>
</evidence>
<feature type="domain" description="Response regulatory" evidence="4">
    <location>
        <begin position="137"/>
        <end position="252"/>
    </location>
</feature>
<dbReference type="Gene3D" id="3.40.50.2300">
    <property type="match status" value="1"/>
</dbReference>
<dbReference type="InterPro" id="IPR011006">
    <property type="entry name" value="CheY-like_superfamily"/>
</dbReference>
<organism evidence="5 6">
    <name type="scientific">Roseiarcus fermentans</name>
    <dbReference type="NCBI Taxonomy" id="1473586"/>
    <lineage>
        <taxon>Bacteria</taxon>
        <taxon>Pseudomonadati</taxon>
        <taxon>Pseudomonadota</taxon>
        <taxon>Alphaproteobacteria</taxon>
        <taxon>Hyphomicrobiales</taxon>
        <taxon>Roseiarcaceae</taxon>
        <taxon>Roseiarcus</taxon>
    </lineage>
</organism>
<dbReference type="RefSeq" id="WP_113890617.1">
    <property type="nucleotide sequence ID" value="NZ_QNRK01000020.1"/>
</dbReference>
<dbReference type="Proteomes" id="UP000253529">
    <property type="component" value="Unassembled WGS sequence"/>
</dbReference>
<dbReference type="NCBIfam" id="NF006623">
    <property type="entry name" value="PRK09191.1"/>
    <property type="match status" value="1"/>
</dbReference>
<dbReference type="PANTHER" id="PTHR44591">
    <property type="entry name" value="STRESS RESPONSE REGULATOR PROTEIN 1"/>
    <property type="match status" value="1"/>
</dbReference>
<reference evidence="5 6" key="1">
    <citation type="submission" date="2018-06" db="EMBL/GenBank/DDBJ databases">
        <title>Genomic Encyclopedia of Type Strains, Phase IV (KMG-IV): sequencing the most valuable type-strain genomes for metagenomic binning, comparative biology and taxonomic classification.</title>
        <authorList>
            <person name="Goeker M."/>
        </authorList>
    </citation>
    <scope>NUCLEOTIDE SEQUENCE [LARGE SCALE GENOMIC DNA]</scope>
    <source>
        <strain evidence="5 6">DSM 24875</strain>
    </source>
</reference>
<dbReference type="InterPro" id="IPR001789">
    <property type="entry name" value="Sig_transdc_resp-reg_receiver"/>
</dbReference>
<dbReference type="GO" id="GO:0000160">
    <property type="term" value="P:phosphorelay signal transduction system"/>
    <property type="evidence" value="ECO:0007669"/>
    <property type="project" value="UniProtKB-KW"/>
</dbReference>
<dbReference type="CDD" id="cd17540">
    <property type="entry name" value="REC_PhyR"/>
    <property type="match status" value="1"/>
</dbReference>
<dbReference type="InterPro" id="IPR036388">
    <property type="entry name" value="WH-like_DNA-bd_sf"/>
</dbReference>
<dbReference type="Gene3D" id="1.10.1740.10">
    <property type="match status" value="1"/>
</dbReference>
<name>A0A366F7C9_9HYPH</name>
<gene>
    <name evidence="5" type="ORF">DFR50_12070</name>
</gene>
<evidence type="ECO:0000256" key="3">
    <source>
        <dbReference type="PROSITE-ProRule" id="PRU00169"/>
    </source>
</evidence>
<evidence type="ECO:0000256" key="1">
    <source>
        <dbReference type="ARBA" id="ARBA00022553"/>
    </source>
</evidence>